<dbReference type="PANTHER" id="PTHR35335">
    <property type="entry name" value="UPF0716 PROTEIN FXSA"/>
    <property type="match status" value="1"/>
</dbReference>
<dbReference type="RefSeq" id="WP_368652323.1">
    <property type="nucleotide sequence ID" value="NZ_CP162599.1"/>
</dbReference>
<dbReference type="Pfam" id="PF04186">
    <property type="entry name" value="FxsA"/>
    <property type="match status" value="1"/>
</dbReference>
<feature type="transmembrane region" description="Helical" evidence="1">
    <location>
        <begin position="75"/>
        <end position="100"/>
    </location>
</feature>
<feature type="transmembrane region" description="Helical" evidence="1">
    <location>
        <begin position="29"/>
        <end position="46"/>
    </location>
</feature>
<keyword evidence="1" id="KW-0472">Membrane</keyword>
<accession>A0AB39HLQ2</accession>
<evidence type="ECO:0000256" key="1">
    <source>
        <dbReference type="SAM" id="Phobius"/>
    </source>
</evidence>
<evidence type="ECO:0000313" key="2">
    <source>
        <dbReference type="EMBL" id="XDK31597.1"/>
    </source>
</evidence>
<dbReference type="InterPro" id="IPR007313">
    <property type="entry name" value="FxsA"/>
</dbReference>
<keyword evidence="1" id="KW-0812">Transmembrane</keyword>
<dbReference type="AlphaFoldDB" id="A0AB39HLQ2"/>
<name>A0AB39HLQ2_9BACI</name>
<keyword evidence="1" id="KW-1133">Transmembrane helix</keyword>
<organism evidence="2">
    <name type="scientific">Ornithinibacillus sp. 4-3</name>
    <dbReference type="NCBI Taxonomy" id="3231488"/>
    <lineage>
        <taxon>Bacteria</taxon>
        <taxon>Bacillati</taxon>
        <taxon>Bacillota</taxon>
        <taxon>Bacilli</taxon>
        <taxon>Bacillales</taxon>
        <taxon>Bacillaceae</taxon>
        <taxon>Ornithinibacillus</taxon>
    </lineage>
</organism>
<sequence>MRWLIATLIIFGFIEVGLLIWVGQAIGPWWVLLVIFLTGVLGIYVVKKEGKGAWLAIQQAIRSGRFPLEHLLDGLCILLGGVLLLSPGFIADLLGIIFIIPFTRKPLKSILEKLLKFLLVKRVTVLRR</sequence>
<reference evidence="2" key="1">
    <citation type="submission" date="2024-07" db="EMBL/GenBank/DDBJ databases">
        <title>Halotolerant mesophilic bacterium Ornithinibacillus sp. 4-3, sp. nov., isolated from soil.</title>
        <authorList>
            <person name="Sidarenka A.V."/>
            <person name="Guliayeva D.E."/>
            <person name="Leanovich S.I."/>
            <person name="Hileuskaya K.S."/>
            <person name="Akhremchuk A.E."/>
            <person name="Sikolenko M.A."/>
            <person name="Valentovich L.N."/>
        </authorList>
    </citation>
    <scope>NUCLEOTIDE SEQUENCE</scope>
    <source>
        <strain evidence="2">4-3</strain>
    </source>
</reference>
<gene>
    <name evidence="2" type="ORF">AB4Y30_11225</name>
</gene>
<protein>
    <submittedName>
        <fullName evidence="2">FxsA family protein</fullName>
    </submittedName>
</protein>
<dbReference type="PANTHER" id="PTHR35335:SF1">
    <property type="entry name" value="UPF0716 PROTEIN FXSA"/>
    <property type="match status" value="1"/>
</dbReference>
<dbReference type="NCBIfam" id="NF008528">
    <property type="entry name" value="PRK11463.1-2"/>
    <property type="match status" value="1"/>
</dbReference>
<dbReference type="EMBL" id="CP162599">
    <property type="protein sequence ID" value="XDK31597.1"/>
    <property type="molecule type" value="Genomic_DNA"/>
</dbReference>
<proteinExistence type="predicted"/>
<dbReference type="GO" id="GO:0016020">
    <property type="term" value="C:membrane"/>
    <property type="evidence" value="ECO:0007669"/>
    <property type="project" value="InterPro"/>
</dbReference>
<feature type="transmembrane region" description="Helical" evidence="1">
    <location>
        <begin position="5"/>
        <end position="23"/>
    </location>
</feature>